<gene>
    <name evidence="1" type="ORF">DCK97_01870</name>
</gene>
<proteinExistence type="predicted"/>
<reference evidence="1 2" key="1">
    <citation type="journal article" date="2018" name="Nat. Biotechnol.">
        <title>A standardized bacterial taxonomy based on genome phylogeny substantially revises the tree of life.</title>
        <authorList>
            <person name="Parks D.H."/>
            <person name="Chuvochina M."/>
            <person name="Waite D.W."/>
            <person name="Rinke C."/>
            <person name="Skarshewski A."/>
            <person name="Chaumeil P.A."/>
            <person name="Hugenholtz P."/>
        </authorList>
    </citation>
    <scope>NUCLEOTIDE SEQUENCE [LARGE SCALE GENOMIC DNA]</scope>
    <source>
        <strain evidence="1">UBA8739</strain>
    </source>
</reference>
<dbReference type="AlphaFoldDB" id="A0A3B9IFJ5"/>
<dbReference type="Pfam" id="PF11010">
    <property type="entry name" value="DUF2848"/>
    <property type="match status" value="1"/>
</dbReference>
<dbReference type="InterPro" id="IPR021269">
    <property type="entry name" value="DUF2848"/>
</dbReference>
<organism evidence="1 2">
    <name type="scientific">Tistrella mobilis</name>
    <dbReference type="NCBI Taxonomy" id="171437"/>
    <lineage>
        <taxon>Bacteria</taxon>
        <taxon>Pseudomonadati</taxon>
        <taxon>Pseudomonadota</taxon>
        <taxon>Alphaproteobacteria</taxon>
        <taxon>Geminicoccales</taxon>
        <taxon>Geminicoccaceae</taxon>
        <taxon>Tistrella</taxon>
    </lineage>
</organism>
<feature type="non-terminal residue" evidence="1">
    <location>
        <position position="1"/>
    </location>
</feature>
<accession>A0A3B9IFJ5</accession>
<evidence type="ECO:0000313" key="1">
    <source>
        <dbReference type="EMBL" id="HAE46143.1"/>
    </source>
</evidence>
<sequence>QMLTQDETIEVLGPDSSGEAEAVLVGDTDGTIWVTVGSDHTDRR</sequence>
<dbReference type="Proteomes" id="UP000257706">
    <property type="component" value="Unassembled WGS sequence"/>
</dbReference>
<protein>
    <submittedName>
        <fullName evidence="1">DUF2848 domain-containing protein</fullName>
    </submittedName>
</protein>
<feature type="non-terminal residue" evidence="1">
    <location>
        <position position="44"/>
    </location>
</feature>
<evidence type="ECO:0000313" key="2">
    <source>
        <dbReference type="Proteomes" id="UP000257706"/>
    </source>
</evidence>
<comment type="caution">
    <text evidence="1">The sequence shown here is derived from an EMBL/GenBank/DDBJ whole genome shotgun (WGS) entry which is preliminary data.</text>
</comment>
<dbReference type="EMBL" id="DMAI01000028">
    <property type="protein sequence ID" value="HAE46143.1"/>
    <property type="molecule type" value="Genomic_DNA"/>
</dbReference>
<name>A0A3B9IFJ5_9PROT</name>